<dbReference type="InterPro" id="IPR026264">
    <property type="entry name" value="VirB8/PtlE"/>
</dbReference>
<dbReference type="PIRSF" id="PIRSF003299">
    <property type="entry name" value="VirB8_PtlE"/>
    <property type="match status" value="1"/>
</dbReference>
<dbReference type="AlphaFoldDB" id="A0A0P0P558"/>
<dbReference type="GO" id="GO:0016020">
    <property type="term" value="C:membrane"/>
    <property type="evidence" value="ECO:0007669"/>
    <property type="project" value="UniProtKB-SubCell"/>
</dbReference>
<evidence type="ECO:0000313" key="7">
    <source>
        <dbReference type="EMBL" id="ALL15452.1"/>
    </source>
</evidence>
<keyword evidence="7" id="KW-0614">Plasmid</keyword>
<dbReference type="GO" id="GO:0030255">
    <property type="term" value="P:protein secretion by the type IV secretion system"/>
    <property type="evidence" value="ECO:0007669"/>
    <property type="project" value="InterPro"/>
</dbReference>
<dbReference type="CDD" id="cd16424">
    <property type="entry name" value="VirB8"/>
    <property type="match status" value="1"/>
</dbReference>
<keyword evidence="3 5" id="KW-1133">Transmembrane helix</keyword>
<keyword evidence="4 5" id="KW-0472">Membrane</keyword>
<keyword evidence="8" id="KW-1185">Reference proteome</keyword>
<dbReference type="Gene3D" id="3.10.450.230">
    <property type="entry name" value="VirB8 protein"/>
    <property type="match status" value="1"/>
</dbReference>
<dbReference type="InterPro" id="IPR007430">
    <property type="entry name" value="VirB8"/>
</dbReference>
<feature type="domain" description="Bacterial virulence protein VirB8" evidence="6">
    <location>
        <begin position="16"/>
        <end position="223"/>
    </location>
</feature>
<name>A0A0P0P558_9CAUL</name>
<dbReference type="Proteomes" id="UP000056905">
    <property type="component" value="Plasmid pCB4"/>
</dbReference>
<dbReference type="RefSeq" id="WP_062151995.1">
    <property type="nucleotide sequence ID" value="NZ_CP013003.1"/>
</dbReference>
<evidence type="ECO:0000256" key="2">
    <source>
        <dbReference type="ARBA" id="ARBA00022692"/>
    </source>
</evidence>
<gene>
    <name evidence="7" type="ORF">AQ619_18365</name>
</gene>
<sequence>MTGVAAHDLKAYFDEARRWDQDRLKSAERSKRVAWTVAILATTVAIASSIAVAALAPLKSVEPYVVRVNQTTGSVDVMTGLTGERGVTYNEAISKSFLAQYVRAREGYLPPAAQENFQFVTILSTPEEQQRWADLYRSTNLQSPQVVVGADGSATVLIRNITFINDKVANVRFSKTVRLGQEVKTTDWIATLTFAYTKAPMLESDRIRNPLGFQVDSYRADPEISQ</sequence>
<evidence type="ECO:0000313" key="8">
    <source>
        <dbReference type="Proteomes" id="UP000056905"/>
    </source>
</evidence>
<dbReference type="EMBL" id="CP013003">
    <property type="protein sequence ID" value="ALL15452.1"/>
    <property type="molecule type" value="Genomic_DNA"/>
</dbReference>
<dbReference type="KEGG" id="chq:AQ619_18365"/>
<evidence type="ECO:0000259" key="6">
    <source>
        <dbReference type="Pfam" id="PF04335"/>
    </source>
</evidence>
<comment type="subcellular location">
    <subcellularLocation>
        <location evidence="1">Membrane</location>
        <topology evidence="1">Single-pass membrane protein</topology>
    </subcellularLocation>
</comment>
<evidence type="ECO:0000256" key="4">
    <source>
        <dbReference type="ARBA" id="ARBA00023136"/>
    </source>
</evidence>
<keyword evidence="2 5" id="KW-0812">Transmembrane</keyword>
<protein>
    <submittedName>
        <fullName evidence="7">Conjugal transfer protein TraJ</fullName>
    </submittedName>
</protein>
<reference evidence="7 8" key="1">
    <citation type="submission" date="2015-10" db="EMBL/GenBank/DDBJ databases">
        <title>Conservation of the essential genome among Caulobacter and Brevundimonas species.</title>
        <authorList>
            <person name="Scott D."/>
            <person name="Ely B."/>
        </authorList>
    </citation>
    <scope>NUCLEOTIDE SEQUENCE [LARGE SCALE GENOMIC DNA]</scope>
    <source>
        <strain evidence="7 8">CB4</strain>
        <plasmid evidence="8">CB4 Plasmid</plasmid>
    </source>
</reference>
<evidence type="ECO:0000256" key="3">
    <source>
        <dbReference type="ARBA" id="ARBA00022989"/>
    </source>
</evidence>
<dbReference type="InterPro" id="IPR032710">
    <property type="entry name" value="NTF2-like_dom_sf"/>
</dbReference>
<dbReference type="SUPFAM" id="SSF54427">
    <property type="entry name" value="NTF2-like"/>
    <property type="match status" value="1"/>
</dbReference>
<accession>A0A0P0P558</accession>
<organism evidence="7 8">
    <name type="scientific">Caulobacter henricii</name>
    <dbReference type="NCBI Taxonomy" id="69395"/>
    <lineage>
        <taxon>Bacteria</taxon>
        <taxon>Pseudomonadati</taxon>
        <taxon>Pseudomonadota</taxon>
        <taxon>Alphaproteobacteria</taxon>
        <taxon>Caulobacterales</taxon>
        <taxon>Caulobacteraceae</taxon>
        <taxon>Caulobacter</taxon>
    </lineage>
</organism>
<geneLocation type="plasmid" evidence="8">
    <name>CB4 Plasmid</name>
</geneLocation>
<evidence type="ECO:0000256" key="1">
    <source>
        <dbReference type="ARBA" id="ARBA00004167"/>
    </source>
</evidence>
<dbReference type="Pfam" id="PF04335">
    <property type="entry name" value="VirB8"/>
    <property type="match status" value="1"/>
</dbReference>
<evidence type="ECO:0000256" key="5">
    <source>
        <dbReference type="SAM" id="Phobius"/>
    </source>
</evidence>
<proteinExistence type="predicted"/>
<feature type="transmembrane region" description="Helical" evidence="5">
    <location>
        <begin position="33"/>
        <end position="56"/>
    </location>
</feature>
<dbReference type="OrthoDB" id="7366154at2"/>